<dbReference type="SUPFAM" id="SSF46689">
    <property type="entry name" value="Homeodomain-like"/>
    <property type="match status" value="1"/>
</dbReference>
<dbReference type="InParanoid" id="A0A3A9J7I8"/>
<name>A0A3A9J7I8_9PROT</name>
<dbReference type="Pfam" id="PF00440">
    <property type="entry name" value="TetR_N"/>
    <property type="match status" value="1"/>
</dbReference>
<evidence type="ECO:0000256" key="2">
    <source>
        <dbReference type="ARBA" id="ARBA00023015"/>
    </source>
</evidence>
<dbReference type="SUPFAM" id="SSF48498">
    <property type="entry name" value="Tetracyclin repressor-like, C-terminal domain"/>
    <property type="match status" value="1"/>
</dbReference>
<keyword evidence="4" id="KW-0804">Transcription</keyword>
<evidence type="ECO:0000313" key="9">
    <source>
        <dbReference type="Proteomes" id="UP000274097"/>
    </source>
</evidence>
<evidence type="ECO:0000313" key="8">
    <source>
        <dbReference type="EMBL" id="RMI15103.1"/>
    </source>
</evidence>
<dbReference type="InterPro" id="IPR036271">
    <property type="entry name" value="Tet_transcr_reg_TetR-rel_C_sf"/>
</dbReference>
<dbReference type="InterPro" id="IPR001647">
    <property type="entry name" value="HTH_TetR"/>
</dbReference>
<keyword evidence="3 5" id="KW-0238">DNA-binding</keyword>
<keyword evidence="1" id="KW-0678">Repressor</keyword>
<evidence type="ECO:0000256" key="4">
    <source>
        <dbReference type="ARBA" id="ARBA00023163"/>
    </source>
</evidence>
<dbReference type="Proteomes" id="UP000274097">
    <property type="component" value="Unassembled WGS sequence"/>
</dbReference>
<dbReference type="OrthoDB" id="9812484at2"/>
<dbReference type="Gene3D" id="1.10.357.10">
    <property type="entry name" value="Tetracycline Repressor, domain 2"/>
    <property type="match status" value="1"/>
</dbReference>
<dbReference type="RefSeq" id="WP_120640704.1">
    <property type="nucleotide sequence ID" value="NZ_RAQU01000243.1"/>
</dbReference>
<dbReference type="Pfam" id="PF08361">
    <property type="entry name" value="TetR_C_2"/>
    <property type="match status" value="1"/>
</dbReference>
<gene>
    <name evidence="7" type="ORF">D6Z83_24060</name>
    <name evidence="8" type="ORF">EBE87_27215</name>
</gene>
<dbReference type="PRINTS" id="PR00455">
    <property type="entry name" value="HTHTETR"/>
</dbReference>
<protein>
    <submittedName>
        <fullName evidence="7">TetR family transcriptional regulator</fullName>
    </submittedName>
</protein>
<sequence length="218" mass="24118">MARRTKQEADETREALLNAAEQVFLERGVARASLDEIARVAGCSRGAVHWHFGDKLGLFLALDERLLLVQDEACRELRGEEDCLPLPAMAAVITAAMARLERDQHRRRLLTIMLQRCEYVDEMAPALERRRKADASMRALLRQCFERALAKGEMAPGWKPDQAAMCLHALITGLIMEWLRDDAGFSLSDEVASSLNLFFACLTAGGQAADSSAVSTNA</sequence>
<dbReference type="InterPro" id="IPR009057">
    <property type="entry name" value="Homeodomain-like_sf"/>
</dbReference>
<dbReference type="GO" id="GO:0000976">
    <property type="term" value="F:transcription cis-regulatory region binding"/>
    <property type="evidence" value="ECO:0007669"/>
    <property type="project" value="TreeGrafter"/>
</dbReference>
<accession>A0A3A9J7I8</accession>
<evidence type="ECO:0000313" key="10">
    <source>
        <dbReference type="Proteomes" id="UP000278036"/>
    </source>
</evidence>
<evidence type="ECO:0000259" key="6">
    <source>
        <dbReference type="PROSITE" id="PS50977"/>
    </source>
</evidence>
<reference evidence="7 10" key="1">
    <citation type="submission" date="2018-09" db="EMBL/GenBank/DDBJ databases">
        <title>Roseomonas sp. nov., isolated from feces of Tibetan antelopes in the Qinghai-Tibet plateau, China.</title>
        <authorList>
            <person name="Tian Z."/>
        </authorList>
    </citation>
    <scope>NUCLEOTIDE SEQUENCE [LARGE SCALE GENOMIC DNA]</scope>
    <source>
        <strain evidence="8 9">Z23</strain>
        <strain evidence="7 10">Z24</strain>
    </source>
</reference>
<feature type="DNA-binding region" description="H-T-H motif" evidence="5">
    <location>
        <begin position="33"/>
        <end position="52"/>
    </location>
</feature>
<evidence type="ECO:0000256" key="1">
    <source>
        <dbReference type="ARBA" id="ARBA00022491"/>
    </source>
</evidence>
<evidence type="ECO:0000256" key="3">
    <source>
        <dbReference type="ARBA" id="ARBA00023125"/>
    </source>
</evidence>
<dbReference type="AlphaFoldDB" id="A0A3A9J7I8"/>
<keyword evidence="9" id="KW-1185">Reference proteome</keyword>
<dbReference type="Proteomes" id="UP000278036">
    <property type="component" value="Unassembled WGS sequence"/>
</dbReference>
<dbReference type="GO" id="GO:0003700">
    <property type="term" value="F:DNA-binding transcription factor activity"/>
    <property type="evidence" value="ECO:0007669"/>
    <property type="project" value="TreeGrafter"/>
</dbReference>
<evidence type="ECO:0000256" key="5">
    <source>
        <dbReference type="PROSITE-ProRule" id="PRU00335"/>
    </source>
</evidence>
<dbReference type="FunCoup" id="A0A3A9J7I8">
    <property type="interactions" value="155"/>
</dbReference>
<organism evidence="7 10">
    <name type="scientific">Teichococcus wenyumeiae</name>
    <dbReference type="NCBI Taxonomy" id="2478470"/>
    <lineage>
        <taxon>Bacteria</taxon>
        <taxon>Pseudomonadati</taxon>
        <taxon>Pseudomonadota</taxon>
        <taxon>Alphaproteobacteria</taxon>
        <taxon>Acetobacterales</taxon>
        <taxon>Roseomonadaceae</taxon>
        <taxon>Roseomonas</taxon>
    </lineage>
</organism>
<dbReference type="PROSITE" id="PS50977">
    <property type="entry name" value="HTH_TETR_2"/>
    <property type="match status" value="1"/>
</dbReference>
<keyword evidence="2" id="KW-0805">Transcription regulation</keyword>
<comment type="caution">
    <text evidence="7">The sequence shown here is derived from an EMBL/GenBank/DDBJ whole genome shotgun (WGS) entry which is preliminary data.</text>
</comment>
<evidence type="ECO:0000313" key="7">
    <source>
        <dbReference type="EMBL" id="RKK01611.1"/>
    </source>
</evidence>
<dbReference type="EMBL" id="RFLX01000083">
    <property type="protein sequence ID" value="RMI15103.1"/>
    <property type="molecule type" value="Genomic_DNA"/>
</dbReference>
<dbReference type="InterPro" id="IPR050109">
    <property type="entry name" value="HTH-type_TetR-like_transc_reg"/>
</dbReference>
<dbReference type="InterPro" id="IPR013572">
    <property type="entry name" value="Tscrpt_reg_MAATS_C"/>
</dbReference>
<dbReference type="PANTHER" id="PTHR30055">
    <property type="entry name" value="HTH-TYPE TRANSCRIPTIONAL REGULATOR RUTR"/>
    <property type="match status" value="1"/>
</dbReference>
<proteinExistence type="predicted"/>
<dbReference type="EMBL" id="RAQU01000243">
    <property type="protein sequence ID" value="RKK01611.1"/>
    <property type="molecule type" value="Genomic_DNA"/>
</dbReference>
<feature type="domain" description="HTH tetR-type" evidence="6">
    <location>
        <begin position="10"/>
        <end position="70"/>
    </location>
</feature>
<dbReference type="PANTHER" id="PTHR30055:SF240">
    <property type="entry name" value="HTH-TYPE TRANSCRIPTIONAL REGULATOR ACRR"/>
    <property type="match status" value="1"/>
</dbReference>